<name>A0A4R1ESE7_9GAMM</name>
<evidence type="ECO:0000256" key="1">
    <source>
        <dbReference type="SAM" id="Phobius"/>
    </source>
</evidence>
<comment type="caution">
    <text evidence="2">The sequence shown here is derived from an EMBL/GenBank/DDBJ whole genome shotgun (WGS) entry which is preliminary data.</text>
</comment>
<keyword evidence="1" id="KW-0812">Transmembrane</keyword>
<dbReference type="SUPFAM" id="SSF52833">
    <property type="entry name" value="Thioredoxin-like"/>
    <property type="match status" value="1"/>
</dbReference>
<reference evidence="2 3" key="1">
    <citation type="submission" date="2019-03" db="EMBL/GenBank/DDBJ databases">
        <title>Genomic Encyclopedia of Type Strains, Phase IV (KMG-IV): sequencing the most valuable type-strain genomes for metagenomic binning, comparative biology and taxonomic classification.</title>
        <authorList>
            <person name="Goeker M."/>
        </authorList>
    </citation>
    <scope>NUCLEOTIDE SEQUENCE [LARGE SCALE GENOMIC DNA]</scope>
    <source>
        <strain evidence="2 3">DSM 24830</strain>
    </source>
</reference>
<evidence type="ECO:0000313" key="2">
    <source>
        <dbReference type="EMBL" id="TCJ84487.1"/>
    </source>
</evidence>
<accession>A0A4R1ESE7</accession>
<dbReference type="Proteomes" id="UP000294887">
    <property type="component" value="Unassembled WGS sequence"/>
</dbReference>
<dbReference type="EMBL" id="SMFQ01000004">
    <property type="protein sequence ID" value="TCJ84487.1"/>
    <property type="molecule type" value="Genomic_DNA"/>
</dbReference>
<organism evidence="2 3">
    <name type="scientific">Cocleimonas flava</name>
    <dbReference type="NCBI Taxonomy" id="634765"/>
    <lineage>
        <taxon>Bacteria</taxon>
        <taxon>Pseudomonadati</taxon>
        <taxon>Pseudomonadota</taxon>
        <taxon>Gammaproteobacteria</taxon>
        <taxon>Thiotrichales</taxon>
        <taxon>Thiotrichaceae</taxon>
        <taxon>Cocleimonas</taxon>
    </lineage>
</organism>
<feature type="transmembrane region" description="Helical" evidence="1">
    <location>
        <begin position="7"/>
        <end position="27"/>
    </location>
</feature>
<keyword evidence="1" id="KW-0472">Membrane</keyword>
<dbReference type="Gene3D" id="3.40.30.10">
    <property type="entry name" value="Glutaredoxin"/>
    <property type="match status" value="1"/>
</dbReference>
<protein>
    <recommendedName>
        <fullName evidence="4">Cytochrome oxidase Cu insertion factor (SCO1/SenC/PrrC family)</fullName>
    </recommendedName>
</protein>
<proteinExistence type="predicted"/>
<dbReference type="InterPro" id="IPR036249">
    <property type="entry name" value="Thioredoxin-like_sf"/>
</dbReference>
<keyword evidence="3" id="KW-1185">Reference proteome</keyword>
<evidence type="ECO:0000313" key="3">
    <source>
        <dbReference type="Proteomes" id="UP000294887"/>
    </source>
</evidence>
<dbReference type="RefSeq" id="WP_131906242.1">
    <property type="nucleotide sequence ID" value="NZ_BAAAFU010000006.1"/>
</dbReference>
<keyword evidence="1" id="KW-1133">Transmembrane helix</keyword>
<dbReference type="OrthoDB" id="9785445at2"/>
<evidence type="ECO:0008006" key="4">
    <source>
        <dbReference type="Google" id="ProtNLM"/>
    </source>
</evidence>
<gene>
    <name evidence="2" type="ORF">EV695_2444</name>
</gene>
<dbReference type="AlphaFoldDB" id="A0A4R1ESE7"/>
<sequence length="190" mass="21960">MDSGKKSFLWLVTIFVAPILLGTLLFFNLERLGFEKGSVNYGNLVQPAQPTKVEDLKQAGAPAVLEDVITKKWTMLYIENGKCEEFCQARLRTIKRVRLLMNEQMRRVRTVLVSSDDVLKSISSKDNPDLVLTEAMPDSEFLKQFPEQQQEPIYLIDPFGNLMMYYPQENPDLKKMIKDIRRLLKYSHLG</sequence>